<dbReference type="Proteomes" id="UP000033956">
    <property type="component" value="Unassembled WGS sequence"/>
</dbReference>
<feature type="compositionally biased region" description="Acidic residues" evidence="9">
    <location>
        <begin position="561"/>
        <end position="571"/>
    </location>
</feature>
<dbReference type="EC" id="2.7.10.2" evidence="12"/>
<gene>
    <name evidence="12" type="primary">ywqD</name>
    <name evidence="12" type="ORF">RS81_01043</name>
</gene>
<reference evidence="12 13" key="1">
    <citation type="submission" date="2015-02" db="EMBL/GenBank/DDBJ databases">
        <title>Draft genome sequences of ten Microbacterium spp. with emphasis on heavy metal contaminated environments.</title>
        <authorList>
            <person name="Corretto E."/>
        </authorList>
    </citation>
    <scope>NUCLEOTIDE SEQUENCE [LARGE SCALE GENOMIC DNA]</scope>
    <source>
        <strain evidence="12 13">DSM 12510</strain>
    </source>
</reference>
<dbReference type="PANTHER" id="PTHR32309">
    <property type="entry name" value="TYROSINE-PROTEIN KINASE"/>
    <property type="match status" value="1"/>
</dbReference>
<evidence type="ECO:0000256" key="2">
    <source>
        <dbReference type="ARBA" id="ARBA00006683"/>
    </source>
</evidence>
<evidence type="ECO:0000259" key="11">
    <source>
        <dbReference type="Pfam" id="PF02706"/>
    </source>
</evidence>
<keyword evidence="4 10" id="KW-0812">Transmembrane</keyword>
<keyword evidence="13" id="KW-1185">Reference proteome</keyword>
<comment type="similarity">
    <text evidence="2">Belongs to the CpsC/CapA family.</text>
</comment>
<dbReference type="InterPro" id="IPR027417">
    <property type="entry name" value="P-loop_NTPase"/>
</dbReference>
<keyword evidence="5" id="KW-0547">Nucleotide-binding</keyword>
<proteinExistence type="inferred from homology"/>
<dbReference type="PATRIC" id="fig|92835.4.peg.1065"/>
<dbReference type="GO" id="GO:0005886">
    <property type="term" value="C:plasma membrane"/>
    <property type="evidence" value="ECO:0007669"/>
    <property type="project" value="UniProtKB-SubCell"/>
</dbReference>
<organism evidence="12 13">
    <name type="scientific">Microbacterium terrae</name>
    <dbReference type="NCBI Taxonomy" id="69369"/>
    <lineage>
        <taxon>Bacteria</taxon>
        <taxon>Bacillati</taxon>
        <taxon>Actinomycetota</taxon>
        <taxon>Actinomycetes</taxon>
        <taxon>Micrococcales</taxon>
        <taxon>Microbacteriaceae</taxon>
        <taxon>Microbacterium</taxon>
    </lineage>
</organism>
<comment type="subcellular location">
    <subcellularLocation>
        <location evidence="1">Cell membrane</location>
        <topology evidence="1">Multi-pass membrane protein</topology>
    </subcellularLocation>
</comment>
<dbReference type="AlphaFoldDB" id="A0A0M2HEQ3"/>
<evidence type="ECO:0000256" key="9">
    <source>
        <dbReference type="SAM" id="MobiDB-lite"/>
    </source>
</evidence>
<keyword evidence="3" id="KW-1003">Cell membrane</keyword>
<dbReference type="RefSeq" id="WP_084613421.1">
    <property type="nucleotide sequence ID" value="NZ_BSES01000003.1"/>
</dbReference>
<evidence type="ECO:0000313" key="13">
    <source>
        <dbReference type="Proteomes" id="UP000033956"/>
    </source>
</evidence>
<keyword evidence="7 10" id="KW-1133">Transmembrane helix</keyword>
<dbReference type="InterPro" id="IPR003856">
    <property type="entry name" value="LPS_length_determ_N"/>
</dbReference>
<feature type="transmembrane region" description="Helical" evidence="10">
    <location>
        <begin position="218"/>
        <end position="239"/>
    </location>
</feature>
<dbReference type="EMBL" id="JYIZ01000040">
    <property type="protein sequence ID" value="KJL42702.1"/>
    <property type="molecule type" value="Genomic_DNA"/>
</dbReference>
<dbReference type="GO" id="GO:0005524">
    <property type="term" value="F:ATP binding"/>
    <property type="evidence" value="ECO:0007669"/>
    <property type="project" value="UniProtKB-KW"/>
</dbReference>
<name>A0A0M2HEQ3_9MICO</name>
<dbReference type="PANTHER" id="PTHR32309:SF13">
    <property type="entry name" value="FERRIC ENTEROBACTIN TRANSPORT PROTEIN FEPE"/>
    <property type="match status" value="1"/>
</dbReference>
<keyword evidence="8 10" id="KW-0472">Membrane</keyword>
<feature type="transmembrane region" description="Helical" evidence="10">
    <location>
        <begin position="15"/>
        <end position="34"/>
    </location>
</feature>
<evidence type="ECO:0000256" key="1">
    <source>
        <dbReference type="ARBA" id="ARBA00004651"/>
    </source>
</evidence>
<dbReference type="InterPro" id="IPR050445">
    <property type="entry name" value="Bact_polysacc_biosynth/exp"/>
</dbReference>
<evidence type="ECO:0000256" key="5">
    <source>
        <dbReference type="ARBA" id="ARBA00022741"/>
    </source>
</evidence>
<dbReference type="InterPro" id="IPR005702">
    <property type="entry name" value="Wzc-like_C"/>
</dbReference>
<evidence type="ECO:0000256" key="7">
    <source>
        <dbReference type="ARBA" id="ARBA00022989"/>
    </source>
</evidence>
<keyword evidence="6" id="KW-0067">ATP-binding</keyword>
<keyword evidence="12" id="KW-0418">Kinase</keyword>
<feature type="compositionally biased region" description="Basic and acidic residues" evidence="9">
    <location>
        <begin position="550"/>
        <end position="560"/>
    </location>
</feature>
<evidence type="ECO:0000256" key="6">
    <source>
        <dbReference type="ARBA" id="ARBA00022840"/>
    </source>
</evidence>
<accession>A0A0M2HEQ3</accession>
<dbReference type="GO" id="GO:0004715">
    <property type="term" value="F:non-membrane spanning protein tyrosine kinase activity"/>
    <property type="evidence" value="ECO:0007669"/>
    <property type="project" value="UniProtKB-EC"/>
</dbReference>
<feature type="domain" description="Polysaccharide chain length determinant N-terminal" evidence="11">
    <location>
        <begin position="2"/>
        <end position="52"/>
    </location>
</feature>
<sequence>MTLRQILDVLWKRRWIIVAVMLAALVTAFAYLQLRTVTYSSQEVVRLNSVVTQGAVTGEIGGVSVDVSQEAVTSPAVMDVAAEQLGEDPGALAGSVQVVIDGTTPLARVAIIATGLSPTQSQSRAAAVASAYTAYVDQQLATALVTLQQRQAEAITEARDLQQAVADDPGDAIAATNLATALSKMTTINLAIESVNDAGAATAVVSNPAPGEPTVPSALIVLLLALATGLIVGIAAALIRDQFDNRLRGEEEIESTSGARSLGELSWDRGVASTHPPLPVAHNDRTDLSERLRTLRSTLQVFLPDRQAVAVVTSVEPGDGKSFVSANLAMAWARAGKTVILVGGDLRRPDLGRYFYDAADGEGLSEILQEHEIGETLARSSVESRLNTTSYRRLRVLPAGAEPPDPADLLARPVLGDIVAHLRSLADVVIIDSPPAIGMADAALLALQSDGAVVISSVRKTDRVLLADTIAALHAAGAEVIGVVANRSRRKLPKTYASYYVNRGAHAPVPQVPAIQDPAASATVAELRRLLDAPSDPAPRSRTRASGTESADREDPRAADSDEAADGPDTTDADRKTASDAS</sequence>
<dbReference type="Gene3D" id="3.40.50.300">
    <property type="entry name" value="P-loop containing nucleotide triphosphate hydrolases"/>
    <property type="match status" value="1"/>
</dbReference>
<evidence type="ECO:0000256" key="10">
    <source>
        <dbReference type="SAM" id="Phobius"/>
    </source>
</evidence>
<keyword evidence="12" id="KW-0808">Transferase</keyword>
<dbReference type="SUPFAM" id="SSF52540">
    <property type="entry name" value="P-loop containing nucleoside triphosphate hydrolases"/>
    <property type="match status" value="1"/>
</dbReference>
<evidence type="ECO:0000256" key="3">
    <source>
        <dbReference type="ARBA" id="ARBA00022475"/>
    </source>
</evidence>
<dbReference type="NCBIfam" id="TIGR01007">
    <property type="entry name" value="eps_fam"/>
    <property type="match status" value="1"/>
</dbReference>
<evidence type="ECO:0000256" key="4">
    <source>
        <dbReference type="ARBA" id="ARBA00022692"/>
    </source>
</evidence>
<protein>
    <submittedName>
        <fullName evidence="12">Tyrosine-protein kinase YwqD</fullName>
        <ecNumber evidence="12">2.7.10.2</ecNumber>
    </submittedName>
</protein>
<evidence type="ECO:0000313" key="12">
    <source>
        <dbReference type="EMBL" id="KJL42702.1"/>
    </source>
</evidence>
<dbReference type="STRING" id="92835.RS81_01043"/>
<dbReference type="Pfam" id="PF02706">
    <property type="entry name" value="Wzz"/>
    <property type="match status" value="1"/>
</dbReference>
<comment type="caution">
    <text evidence="12">The sequence shown here is derived from an EMBL/GenBank/DDBJ whole genome shotgun (WGS) entry which is preliminary data.</text>
</comment>
<feature type="compositionally biased region" description="Basic and acidic residues" evidence="9">
    <location>
        <begin position="572"/>
        <end position="582"/>
    </location>
</feature>
<feature type="region of interest" description="Disordered" evidence="9">
    <location>
        <begin position="529"/>
        <end position="582"/>
    </location>
</feature>
<dbReference type="CDD" id="cd05387">
    <property type="entry name" value="BY-kinase"/>
    <property type="match status" value="1"/>
</dbReference>
<evidence type="ECO:0000256" key="8">
    <source>
        <dbReference type="ARBA" id="ARBA00023136"/>
    </source>
</evidence>